<dbReference type="InterPro" id="IPR000683">
    <property type="entry name" value="Gfo/Idh/MocA-like_OxRdtase_N"/>
</dbReference>
<organism evidence="5 6">
    <name type="scientific">Georgenia halophila</name>
    <dbReference type="NCBI Taxonomy" id="620889"/>
    <lineage>
        <taxon>Bacteria</taxon>
        <taxon>Bacillati</taxon>
        <taxon>Actinomycetota</taxon>
        <taxon>Actinomycetes</taxon>
        <taxon>Micrococcales</taxon>
        <taxon>Bogoriellaceae</taxon>
        <taxon>Georgenia</taxon>
    </lineage>
</organism>
<evidence type="ECO:0000313" key="5">
    <source>
        <dbReference type="EMBL" id="GAA4428667.1"/>
    </source>
</evidence>
<evidence type="ECO:0000256" key="2">
    <source>
        <dbReference type="ARBA" id="ARBA00023027"/>
    </source>
</evidence>
<keyword evidence="6" id="KW-1185">Reference proteome</keyword>
<reference evidence="6" key="1">
    <citation type="journal article" date="2019" name="Int. J. Syst. Evol. Microbiol.">
        <title>The Global Catalogue of Microorganisms (GCM) 10K type strain sequencing project: providing services to taxonomists for standard genome sequencing and annotation.</title>
        <authorList>
            <consortium name="The Broad Institute Genomics Platform"/>
            <consortium name="The Broad Institute Genome Sequencing Center for Infectious Disease"/>
            <person name="Wu L."/>
            <person name="Ma J."/>
        </authorList>
    </citation>
    <scope>NUCLEOTIDE SEQUENCE [LARGE SCALE GENOMIC DNA]</scope>
    <source>
        <strain evidence="6">JCM 17810</strain>
    </source>
</reference>
<evidence type="ECO:0000259" key="3">
    <source>
        <dbReference type="Pfam" id="PF01408"/>
    </source>
</evidence>
<dbReference type="SUPFAM" id="SSF55347">
    <property type="entry name" value="Glyceraldehyde-3-phosphate dehydrogenase-like, C-terminal domain"/>
    <property type="match status" value="1"/>
</dbReference>
<proteinExistence type="predicted"/>
<dbReference type="Gene3D" id="3.30.360.10">
    <property type="entry name" value="Dihydrodipicolinate Reductase, domain 2"/>
    <property type="match status" value="1"/>
</dbReference>
<evidence type="ECO:0000259" key="4">
    <source>
        <dbReference type="Pfam" id="PF22725"/>
    </source>
</evidence>
<dbReference type="RefSeq" id="WP_345217085.1">
    <property type="nucleotide sequence ID" value="NZ_BAABGN010000012.1"/>
</dbReference>
<protein>
    <submittedName>
        <fullName evidence="5">Gfo/Idh/MocA family oxidoreductase</fullName>
    </submittedName>
</protein>
<comment type="caution">
    <text evidence="5">The sequence shown here is derived from an EMBL/GenBank/DDBJ whole genome shotgun (WGS) entry which is preliminary data.</text>
</comment>
<accession>A0ABP8LHW8</accession>
<dbReference type="Pfam" id="PF01408">
    <property type="entry name" value="GFO_IDH_MocA"/>
    <property type="match status" value="1"/>
</dbReference>
<evidence type="ECO:0000256" key="1">
    <source>
        <dbReference type="ARBA" id="ARBA00023002"/>
    </source>
</evidence>
<sequence>MSALRLGVLGIGDIARNLYLPRIREAEARGRIRLTAVSSRSGNAHSWMAEHYPDVPVHADYQGMLDDPSVDMVVNLTPTLAHASTTLQAIRAGKHVFSEKPLAASLEDADEIISAAAEYGVTVSAAPVIALHPELRRALQWVRKGALGKVAMVRARASHPGPAWDPEFATDPAWFYQPGAGPVLDLAVYPLHVLCLMLGPVQRVTAFAGISYPQREVRSGVAKGSVVEVTTPDNVQMVLDFGDARFASIDATWNVISARGPRMEIYGDKGVLNLYSRPEERPYELFLSDPATGVRGWLEYEHLYRGSLMPAVPDTPTDWSFVDGIEHVAECITTGAQPLASAELGRHILDVCLAALSSAEVGRAVEVSTTFPRSENQS</sequence>
<dbReference type="InterPro" id="IPR055170">
    <property type="entry name" value="GFO_IDH_MocA-like_dom"/>
</dbReference>
<dbReference type="SUPFAM" id="SSF51735">
    <property type="entry name" value="NAD(P)-binding Rossmann-fold domains"/>
    <property type="match status" value="1"/>
</dbReference>
<feature type="domain" description="GFO/IDH/MocA-like oxidoreductase" evidence="4">
    <location>
        <begin position="136"/>
        <end position="272"/>
    </location>
</feature>
<dbReference type="EMBL" id="BAABGN010000012">
    <property type="protein sequence ID" value="GAA4428667.1"/>
    <property type="molecule type" value="Genomic_DNA"/>
</dbReference>
<dbReference type="Gene3D" id="3.40.50.720">
    <property type="entry name" value="NAD(P)-binding Rossmann-like Domain"/>
    <property type="match status" value="1"/>
</dbReference>
<keyword evidence="2" id="KW-0520">NAD</keyword>
<dbReference type="InterPro" id="IPR036291">
    <property type="entry name" value="NAD(P)-bd_dom_sf"/>
</dbReference>
<dbReference type="PANTHER" id="PTHR43818:SF11">
    <property type="entry name" value="BCDNA.GH03377"/>
    <property type="match status" value="1"/>
</dbReference>
<dbReference type="Proteomes" id="UP001500622">
    <property type="component" value="Unassembled WGS sequence"/>
</dbReference>
<dbReference type="Pfam" id="PF22725">
    <property type="entry name" value="GFO_IDH_MocA_C3"/>
    <property type="match status" value="1"/>
</dbReference>
<dbReference type="InterPro" id="IPR050463">
    <property type="entry name" value="Gfo/Idh/MocA_oxidrdct_glycsds"/>
</dbReference>
<gene>
    <name evidence="5" type="ORF">GCM10023169_30070</name>
</gene>
<dbReference type="PANTHER" id="PTHR43818">
    <property type="entry name" value="BCDNA.GH03377"/>
    <property type="match status" value="1"/>
</dbReference>
<name>A0ABP8LHW8_9MICO</name>
<evidence type="ECO:0000313" key="6">
    <source>
        <dbReference type="Proteomes" id="UP001500622"/>
    </source>
</evidence>
<keyword evidence="1" id="KW-0560">Oxidoreductase</keyword>
<feature type="domain" description="Gfo/Idh/MocA-like oxidoreductase N-terminal" evidence="3">
    <location>
        <begin position="5"/>
        <end position="124"/>
    </location>
</feature>